<dbReference type="AlphaFoldDB" id="A0A382YPW9"/>
<sequence>MEYLSNDLAVSRDHMILGDLGLSQPNSDYDVNAMDVCLSEGNTSNQNKTIVIGLSVVVFL</sequence>
<dbReference type="EMBL" id="UINC01177328">
    <property type="protein sequence ID" value="SVD84905.1"/>
    <property type="molecule type" value="Genomic_DNA"/>
</dbReference>
<evidence type="ECO:0000313" key="1">
    <source>
        <dbReference type="EMBL" id="SVD84905.1"/>
    </source>
</evidence>
<proteinExistence type="predicted"/>
<organism evidence="1">
    <name type="scientific">marine metagenome</name>
    <dbReference type="NCBI Taxonomy" id="408172"/>
    <lineage>
        <taxon>unclassified sequences</taxon>
        <taxon>metagenomes</taxon>
        <taxon>ecological metagenomes</taxon>
    </lineage>
</organism>
<gene>
    <name evidence="1" type="ORF">METZ01_LOCUS437759</name>
</gene>
<name>A0A382YPW9_9ZZZZ</name>
<protein>
    <submittedName>
        <fullName evidence="1">Uncharacterized protein</fullName>
    </submittedName>
</protein>
<reference evidence="1" key="1">
    <citation type="submission" date="2018-05" db="EMBL/GenBank/DDBJ databases">
        <authorList>
            <person name="Lanie J.A."/>
            <person name="Ng W.-L."/>
            <person name="Kazmierczak K.M."/>
            <person name="Andrzejewski T.M."/>
            <person name="Davidsen T.M."/>
            <person name="Wayne K.J."/>
            <person name="Tettelin H."/>
            <person name="Glass J.I."/>
            <person name="Rusch D."/>
            <person name="Podicherti R."/>
            <person name="Tsui H.-C.T."/>
            <person name="Winkler M.E."/>
        </authorList>
    </citation>
    <scope>NUCLEOTIDE SEQUENCE</scope>
</reference>
<accession>A0A382YPW9</accession>